<protein>
    <recommendedName>
        <fullName evidence="4">Secreted protein</fullName>
    </recommendedName>
</protein>
<comment type="caution">
    <text evidence="2">The sequence shown here is derived from an EMBL/GenBank/DDBJ whole genome shotgun (WGS) entry which is preliminary data.</text>
</comment>
<feature type="chain" id="PRO_5042948357" description="Secreted protein" evidence="1">
    <location>
        <begin position="43"/>
        <end position="68"/>
    </location>
</feature>
<name>A0AAQ4DXU6_AMBAM</name>
<evidence type="ECO:0008006" key="4">
    <source>
        <dbReference type="Google" id="ProtNLM"/>
    </source>
</evidence>
<sequence>RLQWLQRAKTGLQGRKMALINVLHLFLAVIVALLVAVPEANAADLINTVLSLASGLGRNDEPEPKPEE</sequence>
<feature type="signal peptide" evidence="1">
    <location>
        <begin position="1"/>
        <end position="42"/>
    </location>
</feature>
<organism evidence="2 3">
    <name type="scientific">Amblyomma americanum</name>
    <name type="common">Lone star tick</name>
    <dbReference type="NCBI Taxonomy" id="6943"/>
    <lineage>
        <taxon>Eukaryota</taxon>
        <taxon>Metazoa</taxon>
        <taxon>Ecdysozoa</taxon>
        <taxon>Arthropoda</taxon>
        <taxon>Chelicerata</taxon>
        <taxon>Arachnida</taxon>
        <taxon>Acari</taxon>
        <taxon>Parasitiformes</taxon>
        <taxon>Ixodida</taxon>
        <taxon>Ixodoidea</taxon>
        <taxon>Ixodidae</taxon>
        <taxon>Amblyomminae</taxon>
        <taxon>Amblyomma</taxon>
    </lineage>
</organism>
<keyword evidence="3" id="KW-1185">Reference proteome</keyword>
<evidence type="ECO:0000256" key="1">
    <source>
        <dbReference type="SAM" id="SignalP"/>
    </source>
</evidence>
<evidence type="ECO:0000313" key="2">
    <source>
        <dbReference type="EMBL" id="KAK8767286.1"/>
    </source>
</evidence>
<gene>
    <name evidence="2" type="ORF">V5799_005933</name>
</gene>
<proteinExistence type="predicted"/>
<accession>A0AAQ4DXU6</accession>
<dbReference type="AlphaFoldDB" id="A0AAQ4DXU6"/>
<dbReference type="Proteomes" id="UP001321473">
    <property type="component" value="Unassembled WGS sequence"/>
</dbReference>
<dbReference type="EMBL" id="JARKHS020025603">
    <property type="protein sequence ID" value="KAK8767286.1"/>
    <property type="molecule type" value="Genomic_DNA"/>
</dbReference>
<evidence type="ECO:0000313" key="3">
    <source>
        <dbReference type="Proteomes" id="UP001321473"/>
    </source>
</evidence>
<keyword evidence="1" id="KW-0732">Signal</keyword>
<feature type="non-terminal residue" evidence="2">
    <location>
        <position position="1"/>
    </location>
</feature>
<reference evidence="2 3" key="1">
    <citation type="journal article" date="2023" name="Arcadia Sci">
        <title>De novo assembly of a long-read Amblyomma americanum tick genome.</title>
        <authorList>
            <person name="Chou S."/>
            <person name="Poskanzer K.E."/>
            <person name="Rollins M."/>
            <person name="Thuy-Boun P.S."/>
        </authorList>
    </citation>
    <scope>NUCLEOTIDE SEQUENCE [LARGE SCALE GENOMIC DNA]</scope>
    <source>
        <strain evidence="2">F_SG_1</strain>
        <tissue evidence="2">Salivary glands</tissue>
    </source>
</reference>